<gene>
    <name evidence="2" type="ORF">CHS0354_036315</name>
</gene>
<name>A0AAE0T7R5_9BIVA</name>
<comment type="caution">
    <text evidence="2">The sequence shown here is derived from an EMBL/GenBank/DDBJ whole genome shotgun (WGS) entry which is preliminary data.</text>
</comment>
<reference evidence="2" key="1">
    <citation type="journal article" date="2021" name="Genome Biol. Evol.">
        <title>A High-Quality Reference Genome for a Parasitic Bivalve with Doubly Uniparental Inheritance (Bivalvia: Unionida).</title>
        <authorList>
            <person name="Smith C.H."/>
        </authorList>
    </citation>
    <scope>NUCLEOTIDE SEQUENCE</scope>
    <source>
        <strain evidence="2">CHS0354</strain>
    </source>
</reference>
<organism evidence="2 3">
    <name type="scientific">Potamilus streckersoni</name>
    <dbReference type="NCBI Taxonomy" id="2493646"/>
    <lineage>
        <taxon>Eukaryota</taxon>
        <taxon>Metazoa</taxon>
        <taxon>Spiralia</taxon>
        <taxon>Lophotrochozoa</taxon>
        <taxon>Mollusca</taxon>
        <taxon>Bivalvia</taxon>
        <taxon>Autobranchia</taxon>
        <taxon>Heteroconchia</taxon>
        <taxon>Palaeoheterodonta</taxon>
        <taxon>Unionida</taxon>
        <taxon>Unionoidea</taxon>
        <taxon>Unionidae</taxon>
        <taxon>Ambleminae</taxon>
        <taxon>Lampsilini</taxon>
        <taxon>Potamilus</taxon>
    </lineage>
</organism>
<evidence type="ECO:0000313" key="2">
    <source>
        <dbReference type="EMBL" id="KAK3605405.1"/>
    </source>
</evidence>
<feature type="region of interest" description="Disordered" evidence="1">
    <location>
        <begin position="6"/>
        <end position="27"/>
    </location>
</feature>
<protein>
    <submittedName>
        <fullName evidence="2">Uncharacterized protein</fullName>
    </submittedName>
</protein>
<reference evidence="2" key="3">
    <citation type="submission" date="2023-05" db="EMBL/GenBank/DDBJ databases">
        <authorList>
            <person name="Smith C.H."/>
        </authorList>
    </citation>
    <scope>NUCLEOTIDE SEQUENCE</scope>
    <source>
        <strain evidence="2">CHS0354</strain>
        <tissue evidence="2">Mantle</tissue>
    </source>
</reference>
<evidence type="ECO:0000256" key="1">
    <source>
        <dbReference type="SAM" id="MobiDB-lite"/>
    </source>
</evidence>
<reference evidence="2" key="2">
    <citation type="journal article" date="2021" name="Genome Biol. Evol.">
        <title>Developing a high-quality reference genome for a parasitic bivalve with doubly uniparental inheritance (Bivalvia: Unionida).</title>
        <authorList>
            <person name="Smith C.H."/>
        </authorList>
    </citation>
    <scope>NUCLEOTIDE SEQUENCE</scope>
    <source>
        <strain evidence="2">CHS0354</strain>
        <tissue evidence="2">Mantle</tissue>
    </source>
</reference>
<sequence>MEVVYISESQSKCSGLDPEETRREDGDRETLRLIGREQREGGKKLKGNKRFLRRVI</sequence>
<proteinExistence type="predicted"/>
<keyword evidence="3" id="KW-1185">Reference proteome</keyword>
<accession>A0AAE0T7R5</accession>
<dbReference type="EMBL" id="JAEAOA010002126">
    <property type="protein sequence ID" value="KAK3605405.1"/>
    <property type="molecule type" value="Genomic_DNA"/>
</dbReference>
<dbReference type="Proteomes" id="UP001195483">
    <property type="component" value="Unassembled WGS sequence"/>
</dbReference>
<evidence type="ECO:0000313" key="3">
    <source>
        <dbReference type="Proteomes" id="UP001195483"/>
    </source>
</evidence>
<dbReference type="AlphaFoldDB" id="A0AAE0T7R5"/>